<organism evidence="1 2">
    <name type="scientific">Candidatus Synechococcus calcipolaris G9</name>
    <dbReference type="NCBI Taxonomy" id="1497997"/>
    <lineage>
        <taxon>Bacteria</taxon>
        <taxon>Bacillati</taxon>
        <taxon>Cyanobacteriota</taxon>
        <taxon>Cyanophyceae</taxon>
        <taxon>Synechococcales</taxon>
        <taxon>Synechococcaceae</taxon>
        <taxon>Synechococcus</taxon>
    </lineage>
</organism>
<proteinExistence type="predicted"/>
<reference evidence="1" key="2">
    <citation type="submission" date="2022-01" db="EMBL/GenBank/DDBJ databases">
        <authorList>
            <person name="Zivanovic Y."/>
            <person name="Moreira D."/>
            <person name="Lopez-Garcia P."/>
        </authorList>
    </citation>
    <scope>NUCLEOTIDE SEQUENCE</scope>
    <source>
        <strain evidence="1">G9</strain>
    </source>
</reference>
<dbReference type="InterPro" id="IPR011013">
    <property type="entry name" value="Gal_mutarotase_sf_dom"/>
</dbReference>
<dbReference type="InterPro" id="IPR008183">
    <property type="entry name" value="Aldose_1/G6P_1-epimerase"/>
</dbReference>
<evidence type="ECO:0000313" key="1">
    <source>
        <dbReference type="EMBL" id="MDG2989439.1"/>
    </source>
</evidence>
<keyword evidence="2" id="KW-1185">Reference proteome</keyword>
<dbReference type="InterPro" id="IPR014718">
    <property type="entry name" value="GH-type_carb-bd"/>
</dbReference>
<dbReference type="Proteomes" id="UP001154265">
    <property type="component" value="Unassembled WGS sequence"/>
</dbReference>
<dbReference type="EMBL" id="JAKKUT010000001">
    <property type="protein sequence ID" value="MDG2989439.1"/>
    <property type="molecule type" value="Genomic_DNA"/>
</dbReference>
<gene>
    <name evidence="1" type="ORF">L3556_00615</name>
</gene>
<reference evidence="1" key="1">
    <citation type="journal article" date="2022" name="Genome Biol. Evol.">
        <title>A New Gene Family Diagnostic for Intracellular Biomineralization of Amorphous Ca Carbonates by Cyanobacteria.</title>
        <authorList>
            <person name="Benzerara K."/>
            <person name="Duprat E."/>
            <person name="Bitard-Feildel T."/>
            <person name="Caumes G."/>
            <person name="Cassier-Chauvat C."/>
            <person name="Chauvat F."/>
            <person name="Dezi M."/>
            <person name="Diop S.I."/>
            <person name="Gaschignard G."/>
            <person name="Gorgen S."/>
            <person name="Gugger M."/>
            <person name="Lopez-Garcia P."/>
            <person name="Millet M."/>
            <person name="Skouri-Panet F."/>
            <person name="Moreira D."/>
            <person name="Callebaut I."/>
        </authorList>
    </citation>
    <scope>NUCLEOTIDE SEQUENCE</scope>
    <source>
        <strain evidence="1">G9</strain>
    </source>
</reference>
<sequence>MAHELICGESRLTVVPERGGLISGWQWRGQEILYLDRDRFANPDLSVRGGIPILFPICGNLPNNEFIYEDQKYSLKQHGFARDLPWQVQDHQGNSIVLRLGDTEATRGVYPFEFDLEFTYTLGTDSLGLELRITNPGERPLPFSLGLHPYFAVQEKEQLTFNLPINGMVDQKTQRPLTFAGGFDWAAPELDLACRPLLGHRARVSDRQRGYHLDLNFSPEFTTLVFWTLHGKDYYCLEPWTAPRNALNSGVDLIHLPPQASMVLQVELHLSAI</sequence>
<dbReference type="PANTHER" id="PTHR11122">
    <property type="entry name" value="APOSPORY-ASSOCIATED PROTEIN C-RELATED"/>
    <property type="match status" value="1"/>
</dbReference>
<dbReference type="RefSeq" id="WP_277865363.1">
    <property type="nucleotide sequence ID" value="NZ_JAKKUT010000001.1"/>
</dbReference>
<accession>A0ABT6EU74</accession>
<protein>
    <submittedName>
        <fullName evidence="1">Aldose epimerase</fullName>
    </submittedName>
</protein>
<dbReference type="CDD" id="cd09025">
    <property type="entry name" value="Aldose_epim_Slr1438"/>
    <property type="match status" value="1"/>
</dbReference>
<dbReference type="Gene3D" id="2.70.98.10">
    <property type="match status" value="1"/>
</dbReference>
<dbReference type="SUPFAM" id="SSF74650">
    <property type="entry name" value="Galactose mutarotase-like"/>
    <property type="match status" value="1"/>
</dbReference>
<dbReference type="PANTHER" id="PTHR11122:SF13">
    <property type="entry name" value="GLUCOSE-6-PHOSPHATE 1-EPIMERASE"/>
    <property type="match status" value="1"/>
</dbReference>
<dbReference type="Pfam" id="PF01263">
    <property type="entry name" value="Aldose_epim"/>
    <property type="match status" value="1"/>
</dbReference>
<evidence type="ECO:0000313" key="2">
    <source>
        <dbReference type="Proteomes" id="UP001154265"/>
    </source>
</evidence>
<comment type="caution">
    <text evidence="1">The sequence shown here is derived from an EMBL/GenBank/DDBJ whole genome shotgun (WGS) entry which is preliminary data.</text>
</comment>
<name>A0ABT6EU74_9SYNE</name>